<evidence type="ECO:0000313" key="1">
    <source>
        <dbReference type="EMBL" id="JAD28921.1"/>
    </source>
</evidence>
<accession>A0A0A8YR63</accession>
<name>A0A0A8YR63_ARUDO</name>
<sequence>MLQFHSQPFFIVGDRPRVSDFSFKLFDDGTLFAFLARTELLWLQL</sequence>
<reference evidence="1" key="1">
    <citation type="submission" date="2014-09" db="EMBL/GenBank/DDBJ databases">
        <authorList>
            <person name="Magalhaes I.L.F."/>
            <person name="Oliveira U."/>
            <person name="Santos F.R."/>
            <person name="Vidigal T.H.D.A."/>
            <person name="Brescovit A.D."/>
            <person name="Santos A.J."/>
        </authorList>
    </citation>
    <scope>NUCLEOTIDE SEQUENCE</scope>
    <source>
        <tissue evidence="1">Shoot tissue taken approximately 20 cm above the soil surface</tissue>
    </source>
</reference>
<protein>
    <submittedName>
        <fullName evidence="1">Uncharacterized protein</fullName>
    </submittedName>
</protein>
<organism evidence="1">
    <name type="scientific">Arundo donax</name>
    <name type="common">Giant reed</name>
    <name type="synonym">Donax arundinaceus</name>
    <dbReference type="NCBI Taxonomy" id="35708"/>
    <lineage>
        <taxon>Eukaryota</taxon>
        <taxon>Viridiplantae</taxon>
        <taxon>Streptophyta</taxon>
        <taxon>Embryophyta</taxon>
        <taxon>Tracheophyta</taxon>
        <taxon>Spermatophyta</taxon>
        <taxon>Magnoliopsida</taxon>
        <taxon>Liliopsida</taxon>
        <taxon>Poales</taxon>
        <taxon>Poaceae</taxon>
        <taxon>PACMAD clade</taxon>
        <taxon>Arundinoideae</taxon>
        <taxon>Arundineae</taxon>
        <taxon>Arundo</taxon>
    </lineage>
</organism>
<reference evidence="1" key="2">
    <citation type="journal article" date="2015" name="Data Brief">
        <title>Shoot transcriptome of the giant reed, Arundo donax.</title>
        <authorList>
            <person name="Barrero R.A."/>
            <person name="Guerrero F.D."/>
            <person name="Moolhuijzen P."/>
            <person name="Goolsby J.A."/>
            <person name="Tidwell J."/>
            <person name="Bellgard S.E."/>
            <person name="Bellgard M.I."/>
        </authorList>
    </citation>
    <scope>NUCLEOTIDE SEQUENCE</scope>
    <source>
        <tissue evidence="1">Shoot tissue taken approximately 20 cm above the soil surface</tissue>
    </source>
</reference>
<dbReference type="EMBL" id="GBRH01268974">
    <property type="protein sequence ID" value="JAD28921.1"/>
    <property type="molecule type" value="Transcribed_RNA"/>
</dbReference>
<proteinExistence type="predicted"/>
<dbReference type="AlphaFoldDB" id="A0A0A8YR63"/>